<dbReference type="STRING" id="1224163.B841_07265"/>
<protein>
    <recommendedName>
        <fullName evidence="8 18">3-dehydroquinate synthase</fullName>
        <shortName evidence="18">DHQS</shortName>
        <ecNumber evidence="7 18">4.2.3.4</ecNumber>
    </recommendedName>
</protein>
<evidence type="ECO:0000259" key="19">
    <source>
        <dbReference type="Pfam" id="PF01761"/>
    </source>
</evidence>
<feature type="binding site" evidence="18">
    <location>
        <begin position="103"/>
        <end position="107"/>
    </location>
    <ligand>
        <name>NAD(+)</name>
        <dbReference type="ChEBI" id="CHEBI:57540"/>
    </ligand>
</feature>
<comment type="cofactor">
    <cofactor evidence="2 18">
        <name>NAD(+)</name>
        <dbReference type="ChEBI" id="CHEBI:57540"/>
    </cofactor>
</comment>
<evidence type="ECO:0000256" key="10">
    <source>
        <dbReference type="ARBA" id="ARBA00022605"/>
    </source>
</evidence>
<dbReference type="PIRSF" id="PIRSF001455">
    <property type="entry name" value="DHQ_synth"/>
    <property type="match status" value="1"/>
</dbReference>
<evidence type="ECO:0000256" key="15">
    <source>
        <dbReference type="ARBA" id="ARBA00023141"/>
    </source>
</evidence>
<dbReference type="PANTHER" id="PTHR43622:SF7">
    <property type="entry name" value="3-DEHYDROQUINATE SYNTHASE, CHLOROPLASTIC"/>
    <property type="match status" value="1"/>
</dbReference>
<evidence type="ECO:0000256" key="14">
    <source>
        <dbReference type="ARBA" id="ARBA00023027"/>
    </source>
</evidence>
<evidence type="ECO:0000256" key="4">
    <source>
        <dbReference type="ARBA" id="ARBA00004496"/>
    </source>
</evidence>
<feature type="binding site" evidence="18">
    <location>
        <begin position="69"/>
        <end position="74"/>
    </location>
    <ligand>
        <name>NAD(+)</name>
        <dbReference type="ChEBI" id="CHEBI:57540"/>
    </ligand>
</feature>
<evidence type="ECO:0000256" key="8">
    <source>
        <dbReference type="ARBA" id="ARBA00017684"/>
    </source>
</evidence>
<proteinExistence type="inferred from homology"/>
<evidence type="ECO:0000256" key="18">
    <source>
        <dbReference type="HAMAP-Rule" id="MF_00110"/>
    </source>
</evidence>
<dbReference type="Gene3D" id="3.40.50.1970">
    <property type="match status" value="1"/>
</dbReference>
<name>S5TJ84_9CORY</name>
<evidence type="ECO:0000256" key="9">
    <source>
        <dbReference type="ARBA" id="ARBA00022490"/>
    </source>
</evidence>
<dbReference type="PANTHER" id="PTHR43622">
    <property type="entry name" value="3-DEHYDROQUINATE SYNTHASE"/>
    <property type="match status" value="1"/>
</dbReference>
<dbReference type="KEGG" id="cmd:B841_07265"/>
<dbReference type="EMBL" id="CP003924">
    <property type="protein sequence ID" value="AGS34926.1"/>
    <property type="molecule type" value="Genomic_DNA"/>
</dbReference>
<evidence type="ECO:0000256" key="2">
    <source>
        <dbReference type="ARBA" id="ARBA00001911"/>
    </source>
</evidence>
<dbReference type="CDD" id="cd08195">
    <property type="entry name" value="DHQS"/>
    <property type="match status" value="1"/>
</dbReference>
<keyword evidence="17 18" id="KW-0170">Cobalt</keyword>
<keyword evidence="11 18" id="KW-0479">Metal-binding</keyword>
<dbReference type="PATRIC" id="fig|1224163.3.peg.1459"/>
<accession>S5TJ84</accession>
<dbReference type="InterPro" id="IPR050071">
    <property type="entry name" value="Dehydroquinate_synthase"/>
</dbReference>
<evidence type="ECO:0000256" key="5">
    <source>
        <dbReference type="ARBA" id="ARBA00004661"/>
    </source>
</evidence>
<dbReference type="RefSeq" id="WP_020934859.1">
    <property type="nucleotide sequence ID" value="NC_021915.1"/>
</dbReference>
<dbReference type="GO" id="GO:0008652">
    <property type="term" value="P:amino acid biosynthetic process"/>
    <property type="evidence" value="ECO:0007669"/>
    <property type="project" value="UniProtKB-KW"/>
</dbReference>
<dbReference type="AlphaFoldDB" id="S5TJ84"/>
<evidence type="ECO:0000256" key="3">
    <source>
        <dbReference type="ARBA" id="ARBA00001947"/>
    </source>
</evidence>
<dbReference type="HOGENOM" id="CLU_001201_0_3_11"/>
<evidence type="ECO:0000256" key="1">
    <source>
        <dbReference type="ARBA" id="ARBA00001393"/>
    </source>
</evidence>
<keyword evidence="16 18" id="KW-0456">Lyase</keyword>
<dbReference type="Pfam" id="PF01761">
    <property type="entry name" value="DHQ_synthase"/>
    <property type="match status" value="1"/>
</dbReference>
<evidence type="ECO:0000313" key="22">
    <source>
        <dbReference type="Proteomes" id="UP000015388"/>
    </source>
</evidence>
<dbReference type="GO" id="GO:0009423">
    <property type="term" value="P:chorismate biosynthetic process"/>
    <property type="evidence" value="ECO:0007669"/>
    <property type="project" value="UniProtKB-UniRule"/>
</dbReference>
<keyword evidence="9 18" id="KW-0963">Cytoplasm</keyword>
<comment type="function">
    <text evidence="18">Catalyzes the conversion of 3-deoxy-D-arabino-heptulosonate 7-phosphate (DAHP) to dehydroquinate (DHQ).</text>
</comment>
<dbReference type="Proteomes" id="UP000015388">
    <property type="component" value="Chromosome"/>
</dbReference>
<keyword evidence="13 18" id="KW-0862">Zinc</keyword>
<dbReference type="GO" id="GO:0009073">
    <property type="term" value="P:aromatic amino acid family biosynthetic process"/>
    <property type="evidence" value="ECO:0007669"/>
    <property type="project" value="UniProtKB-KW"/>
</dbReference>
<dbReference type="Pfam" id="PF24621">
    <property type="entry name" value="DHQS_C"/>
    <property type="match status" value="1"/>
</dbReference>
<comment type="cofactor">
    <cofactor evidence="3">
        <name>Zn(2+)</name>
        <dbReference type="ChEBI" id="CHEBI:29105"/>
    </cofactor>
</comment>
<dbReference type="InterPro" id="IPR056179">
    <property type="entry name" value="DHQS_C"/>
</dbReference>
<dbReference type="eggNOG" id="COG0337">
    <property type="taxonomic scope" value="Bacteria"/>
</dbReference>
<feature type="domain" description="3-dehydroquinate synthase C-terminal" evidence="20">
    <location>
        <begin position="179"/>
        <end position="320"/>
    </location>
</feature>
<feature type="binding site" evidence="18">
    <location>
        <position position="182"/>
    </location>
    <ligand>
        <name>Zn(2+)</name>
        <dbReference type="ChEBI" id="CHEBI:29105"/>
    </ligand>
</feature>
<dbReference type="FunFam" id="3.40.50.1970:FF:000007">
    <property type="entry name" value="Pentafunctional AROM polypeptide"/>
    <property type="match status" value="1"/>
</dbReference>
<dbReference type="UniPathway" id="UPA00053">
    <property type="reaction ID" value="UER00085"/>
</dbReference>
<comment type="caution">
    <text evidence="18">Lacks conserved residue(s) required for the propagation of feature annotation.</text>
</comment>
<dbReference type="HAMAP" id="MF_00110">
    <property type="entry name" value="DHQ_synthase"/>
    <property type="match status" value="1"/>
</dbReference>
<dbReference type="Gene3D" id="1.20.1090.10">
    <property type="entry name" value="Dehydroquinate synthase-like - alpha domain"/>
    <property type="match status" value="1"/>
</dbReference>
<keyword evidence="14 18" id="KW-0520">NAD</keyword>
<dbReference type="InterPro" id="IPR016037">
    <property type="entry name" value="DHQ_synth_AroB"/>
</dbReference>
<organism evidence="21 22">
    <name type="scientific">Corynebacterium maris DSM 45190</name>
    <dbReference type="NCBI Taxonomy" id="1224163"/>
    <lineage>
        <taxon>Bacteria</taxon>
        <taxon>Bacillati</taxon>
        <taxon>Actinomycetota</taxon>
        <taxon>Actinomycetes</taxon>
        <taxon>Mycobacteriales</taxon>
        <taxon>Corynebacteriaceae</taxon>
        <taxon>Corynebacterium</taxon>
    </lineage>
</organism>
<evidence type="ECO:0000259" key="20">
    <source>
        <dbReference type="Pfam" id="PF24621"/>
    </source>
</evidence>
<evidence type="ECO:0000256" key="11">
    <source>
        <dbReference type="ARBA" id="ARBA00022723"/>
    </source>
</evidence>
<keyword evidence="10 18" id="KW-0028">Amino-acid biosynthesis</keyword>
<dbReference type="NCBIfam" id="TIGR01357">
    <property type="entry name" value="aroB"/>
    <property type="match status" value="1"/>
</dbReference>
<sequence>MTVIPVNGPSPYEVVIDHDLADSIADRGVALKAAKVALVHQPPLAAAARQIAASLRPSGVDAHLVQVPDAEAGKTLETAGQLWDRFGELGLSRRDLVIGVGGGAATDLAGFVAATWMRGLNVIQVPTTLLAMVDAAVGGKTGINTAAGKNLVGSFHEPSGVFIDMEILATLPEEEMIAGSAEIIKAGFIADERILELYEENPEECLRPSARLTELVTRSVAVKAEVVGQDLKESGLREILNYGHTFGHAVELRENYRWRHGHAVAVGMMFVAHLAHQRGLIDADLVERHRAILSSIGLPTSYPGGHFDELHDAMTRDKKNRDGIIRFVALDGAVGEMTRLEGPSLDELQAAYAALAE</sequence>
<dbReference type="GO" id="GO:0003856">
    <property type="term" value="F:3-dehydroquinate synthase activity"/>
    <property type="evidence" value="ECO:0007669"/>
    <property type="project" value="UniProtKB-UniRule"/>
</dbReference>
<evidence type="ECO:0000256" key="12">
    <source>
        <dbReference type="ARBA" id="ARBA00022741"/>
    </source>
</evidence>
<comment type="subcellular location">
    <subcellularLocation>
        <location evidence="4 18">Cytoplasm</location>
    </subcellularLocation>
</comment>
<keyword evidence="15 18" id="KW-0057">Aromatic amino acid biosynthesis</keyword>
<dbReference type="GO" id="GO:0000166">
    <property type="term" value="F:nucleotide binding"/>
    <property type="evidence" value="ECO:0007669"/>
    <property type="project" value="UniProtKB-KW"/>
</dbReference>
<dbReference type="EC" id="4.2.3.4" evidence="7 18"/>
<evidence type="ECO:0000256" key="7">
    <source>
        <dbReference type="ARBA" id="ARBA00013031"/>
    </source>
</evidence>
<feature type="binding site" evidence="18">
    <location>
        <position position="140"/>
    </location>
    <ligand>
        <name>NAD(+)</name>
        <dbReference type="ChEBI" id="CHEBI:57540"/>
    </ligand>
</feature>
<feature type="domain" description="3-dehydroquinate synthase N-terminal" evidence="19">
    <location>
        <begin position="65"/>
        <end position="177"/>
    </location>
</feature>
<reference evidence="21 22" key="1">
    <citation type="submission" date="2012-11" db="EMBL/GenBank/DDBJ databases">
        <title>The complete genome sequence of Corynebacterium maris Coryn-1 (=DSM 45190).</title>
        <authorList>
            <person name="Schaffert L."/>
            <person name="Albersmeier A."/>
            <person name="Kalinowski J."/>
            <person name="Ruckert C."/>
        </authorList>
    </citation>
    <scope>NUCLEOTIDE SEQUENCE [LARGE SCALE GENOMIC DNA]</scope>
    <source>
        <strain evidence="22">Coryn-1</strain>
    </source>
</reference>
<feature type="binding site" evidence="18">
    <location>
        <position position="260"/>
    </location>
    <ligand>
        <name>Zn(2+)</name>
        <dbReference type="ChEBI" id="CHEBI:29105"/>
    </ligand>
</feature>
<feature type="binding site" evidence="18">
    <location>
        <begin position="127"/>
        <end position="128"/>
    </location>
    <ligand>
        <name>NAD(+)</name>
        <dbReference type="ChEBI" id="CHEBI:57540"/>
    </ligand>
</feature>
<gene>
    <name evidence="18 21" type="primary">aroB</name>
    <name evidence="21" type="ORF">B841_07265</name>
</gene>
<dbReference type="GO" id="GO:0005737">
    <property type="term" value="C:cytoplasm"/>
    <property type="evidence" value="ECO:0007669"/>
    <property type="project" value="UniProtKB-SubCell"/>
</dbReference>
<evidence type="ECO:0000313" key="21">
    <source>
        <dbReference type="EMBL" id="AGS34926.1"/>
    </source>
</evidence>
<evidence type="ECO:0000256" key="16">
    <source>
        <dbReference type="ARBA" id="ARBA00023239"/>
    </source>
</evidence>
<comment type="pathway">
    <text evidence="5 18">Metabolic intermediate biosynthesis; chorismate biosynthesis; chorismate from D-erythrose 4-phosphate and phosphoenolpyruvate: step 2/7.</text>
</comment>
<dbReference type="InterPro" id="IPR030963">
    <property type="entry name" value="DHQ_synth_fam"/>
</dbReference>
<keyword evidence="12 18" id="KW-0547">Nucleotide-binding</keyword>
<dbReference type="SUPFAM" id="SSF56796">
    <property type="entry name" value="Dehydroquinate synthase-like"/>
    <property type="match status" value="1"/>
</dbReference>
<keyword evidence="22" id="KW-1185">Reference proteome</keyword>
<dbReference type="InterPro" id="IPR030960">
    <property type="entry name" value="DHQS/DOIS_N"/>
</dbReference>
<dbReference type="OrthoDB" id="9806583at2"/>
<feature type="binding site" evidence="18">
    <location>
        <position position="149"/>
    </location>
    <ligand>
        <name>NAD(+)</name>
        <dbReference type="ChEBI" id="CHEBI:57540"/>
    </ligand>
</feature>
<comment type="cofactor">
    <cofactor evidence="18">
        <name>Co(2+)</name>
        <dbReference type="ChEBI" id="CHEBI:48828"/>
    </cofactor>
    <cofactor evidence="18">
        <name>Zn(2+)</name>
        <dbReference type="ChEBI" id="CHEBI:29105"/>
    </cofactor>
    <text evidence="18">Binds 1 divalent metal cation per subunit. Can use either Co(2+) or Zn(2+).</text>
</comment>
<feature type="binding site" evidence="18">
    <location>
        <position position="244"/>
    </location>
    <ligand>
        <name>Zn(2+)</name>
        <dbReference type="ChEBI" id="CHEBI:29105"/>
    </ligand>
</feature>
<evidence type="ECO:0000256" key="17">
    <source>
        <dbReference type="ARBA" id="ARBA00023285"/>
    </source>
</evidence>
<dbReference type="GO" id="GO:0046872">
    <property type="term" value="F:metal ion binding"/>
    <property type="evidence" value="ECO:0007669"/>
    <property type="project" value="UniProtKB-KW"/>
</dbReference>
<evidence type="ECO:0000256" key="6">
    <source>
        <dbReference type="ARBA" id="ARBA00005412"/>
    </source>
</evidence>
<comment type="catalytic activity">
    <reaction evidence="1 18">
        <text>7-phospho-2-dehydro-3-deoxy-D-arabino-heptonate = 3-dehydroquinate + phosphate</text>
        <dbReference type="Rhea" id="RHEA:21968"/>
        <dbReference type="ChEBI" id="CHEBI:32364"/>
        <dbReference type="ChEBI" id="CHEBI:43474"/>
        <dbReference type="ChEBI" id="CHEBI:58394"/>
        <dbReference type="EC" id="4.2.3.4"/>
    </reaction>
</comment>
<evidence type="ECO:0000256" key="13">
    <source>
        <dbReference type="ARBA" id="ARBA00022833"/>
    </source>
</evidence>
<comment type="similarity">
    <text evidence="6 18">Belongs to the sugar phosphate cyclases superfamily. Dehydroquinate synthase family.</text>
</comment>